<dbReference type="InterPro" id="IPR015943">
    <property type="entry name" value="WD40/YVTN_repeat-like_dom_sf"/>
</dbReference>
<dbReference type="InterPro" id="IPR050557">
    <property type="entry name" value="RTX_toxin/Mannuronan_C5-epim"/>
</dbReference>
<keyword evidence="4" id="KW-1185">Reference proteome</keyword>
<evidence type="ECO:0000256" key="1">
    <source>
        <dbReference type="ARBA" id="ARBA00004613"/>
    </source>
</evidence>
<dbReference type="AlphaFoldDB" id="A0A6L6J6Z3"/>
<dbReference type="GO" id="GO:0005576">
    <property type="term" value="C:extracellular region"/>
    <property type="evidence" value="ECO:0007669"/>
    <property type="project" value="UniProtKB-SubCell"/>
</dbReference>
<dbReference type="PANTHER" id="PTHR38340">
    <property type="entry name" value="S-LAYER PROTEIN"/>
    <property type="match status" value="1"/>
</dbReference>
<organism evidence="3 4">
    <name type="scientific">Paracoccus aestuariivivens</name>
    <dbReference type="NCBI Taxonomy" id="1820333"/>
    <lineage>
        <taxon>Bacteria</taxon>
        <taxon>Pseudomonadati</taxon>
        <taxon>Pseudomonadota</taxon>
        <taxon>Alphaproteobacteria</taxon>
        <taxon>Rhodobacterales</taxon>
        <taxon>Paracoccaceae</taxon>
        <taxon>Paracoccus</taxon>
    </lineage>
</organism>
<evidence type="ECO:0000313" key="3">
    <source>
        <dbReference type="EMBL" id="MTH77842.1"/>
    </source>
</evidence>
<reference evidence="3 4" key="1">
    <citation type="submission" date="2019-11" db="EMBL/GenBank/DDBJ databases">
        <authorList>
            <person name="Dong K."/>
        </authorList>
    </citation>
    <scope>NUCLEOTIDE SEQUENCE [LARGE SCALE GENOMIC DNA]</scope>
    <source>
        <strain evidence="3 4">NBRC 111993</strain>
    </source>
</reference>
<dbReference type="InterPro" id="IPR011049">
    <property type="entry name" value="Serralysin-like_metalloprot_C"/>
</dbReference>
<dbReference type="Proteomes" id="UP000478183">
    <property type="component" value="Unassembled WGS sequence"/>
</dbReference>
<protein>
    <submittedName>
        <fullName evidence="3">Calcium-binding protein</fullName>
    </submittedName>
</protein>
<comment type="caution">
    <text evidence="3">The sequence shown here is derived from an EMBL/GenBank/DDBJ whole genome shotgun (WGS) entry which is preliminary data.</text>
</comment>
<name>A0A6L6J6Z3_9RHOB</name>
<dbReference type="Pfam" id="PF00353">
    <property type="entry name" value="HemolysinCabind"/>
    <property type="match status" value="9"/>
</dbReference>
<dbReference type="GO" id="GO:0005509">
    <property type="term" value="F:calcium ion binding"/>
    <property type="evidence" value="ECO:0007669"/>
    <property type="project" value="InterPro"/>
</dbReference>
<comment type="subcellular location">
    <subcellularLocation>
        <location evidence="1">Secreted</location>
    </subcellularLocation>
</comment>
<dbReference type="PANTHER" id="PTHR38340:SF1">
    <property type="entry name" value="S-LAYER PROTEIN"/>
    <property type="match status" value="1"/>
</dbReference>
<dbReference type="SUPFAM" id="SSF51120">
    <property type="entry name" value="beta-Roll"/>
    <property type="match status" value="5"/>
</dbReference>
<dbReference type="PROSITE" id="PS00330">
    <property type="entry name" value="HEMOLYSIN_CALCIUM"/>
    <property type="match status" value="3"/>
</dbReference>
<keyword evidence="2" id="KW-0964">Secreted</keyword>
<dbReference type="InterPro" id="IPR001343">
    <property type="entry name" value="Hemolysn_Ca-bd"/>
</dbReference>
<evidence type="ECO:0000313" key="4">
    <source>
        <dbReference type="Proteomes" id="UP000478183"/>
    </source>
</evidence>
<sequence>MNAPAHLETVTVGGMTYVVVASAISSSLTVLRLDYNGNLTHADHVVDELGTRFNRVSALETVMVDGRAFIIAGGGDDGISVFTIQPDGHLLHLATLQDTNDRAMQDVSAISAIEMDGRIVVFVSSRTERGISQFLFDPGDLGQTCLTQTGQHVGTSGSDLLQASENTSSIIGGAGDDILIAGSGPIQLTGGAGSDLFVASAIDGRIRITDFDPLSDRLDLSNLGMIRSIAQLTFRSQGYGILISFGTTEIEIRTSTGTTLSSRAFDNSMFALAHYEVSGMRTILTGTTGNDALAAGRFGSNMFGYSGQDTLTGHIGRDVIRAGAGYDVANGAAGNDQILGEDGNDLLRGGAGNDELQGGNHNDTLFGGPDHDRILGQAGDDISYGEDGNDAIIDAYGNNTILGGNGNDRLTAGLGRDRMDGGSGNDSIFGGFGNDTLTGADGNDLIRGEAGDDWLAGGTGNDWLEAGTGSDTLRGVTGNDTLIGSDGHDVLYGDQGNDLLLGGTGDDRMFGGADNDRIAGQGGNDVLWGGYGNDTLIGGDGNDVVQAGIGHNLIYGDNGNDRIRADQGNDTIFGGLGNDLINGIAGSDQIDGGAGNDTIYGGNSNGTGARNALNGGAGNDLIFGGRNADRIRGGAGQDQLSGGSGHDLFVFATPADFDRSTDRVTDFVRGMDDIDLRGLGLSFIGRAEYSGTGQVRISTSAALGLVVEIDLDGNRQTDLRIALGDIPDLIRSDFLL</sequence>
<dbReference type="EMBL" id="WMIE01000003">
    <property type="protein sequence ID" value="MTH77842.1"/>
    <property type="molecule type" value="Genomic_DNA"/>
</dbReference>
<dbReference type="Gene3D" id="2.150.10.10">
    <property type="entry name" value="Serralysin-like metalloprotease, C-terminal"/>
    <property type="match status" value="8"/>
</dbReference>
<accession>A0A6L6J6Z3</accession>
<gene>
    <name evidence="3" type="ORF">GL286_08900</name>
</gene>
<dbReference type="InterPro" id="IPR018511">
    <property type="entry name" value="Hemolysin-typ_Ca-bd_CS"/>
</dbReference>
<dbReference type="PRINTS" id="PR00313">
    <property type="entry name" value="CABNDNGRPT"/>
</dbReference>
<dbReference type="OrthoDB" id="9342475at2"/>
<dbReference type="Gene3D" id="2.130.10.10">
    <property type="entry name" value="YVTN repeat-like/Quinoprotein amine dehydrogenase"/>
    <property type="match status" value="1"/>
</dbReference>
<proteinExistence type="predicted"/>
<evidence type="ECO:0000256" key="2">
    <source>
        <dbReference type="ARBA" id="ARBA00022525"/>
    </source>
</evidence>